<dbReference type="RefSeq" id="WP_069624451.1">
    <property type="nucleotide sequence ID" value="NZ_LPWD01000334.1"/>
</dbReference>
<dbReference type="PANTHER" id="PTHR43245:SF58">
    <property type="entry name" value="BLL5923 PROTEIN"/>
    <property type="match status" value="1"/>
</dbReference>
<evidence type="ECO:0000259" key="1">
    <source>
        <dbReference type="Pfam" id="PF01370"/>
    </source>
</evidence>
<organism evidence="2 3">
    <name type="scientific">Methyloceanibacter marginalis</name>
    <dbReference type="NCBI Taxonomy" id="1774971"/>
    <lineage>
        <taxon>Bacteria</taxon>
        <taxon>Pseudomonadati</taxon>
        <taxon>Pseudomonadota</taxon>
        <taxon>Alphaproteobacteria</taxon>
        <taxon>Hyphomicrobiales</taxon>
        <taxon>Hyphomicrobiaceae</taxon>
        <taxon>Methyloceanibacter</taxon>
    </lineage>
</organism>
<dbReference type="SUPFAM" id="SSF51735">
    <property type="entry name" value="NAD(P)-binding Rossmann-fold domains"/>
    <property type="match status" value="1"/>
</dbReference>
<keyword evidence="3" id="KW-1185">Reference proteome</keyword>
<accession>A0A1E3W985</accession>
<dbReference type="Gene3D" id="3.40.50.720">
    <property type="entry name" value="NAD(P)-binding Rossmann-like Domain"/>
    <property type="match status" value="1"/>
</dbReference>
<evidence type="ECO:0000313" key="2">
    <source>
        <dbReference type="EMBL" id="ODS02359.1"/>
    </source>
</evidence>
<name>A0A1E3W985_9HYPH</name>
<dbReference type="OrthoDB" id="9798669at2"/>
<dbReference type="EMBL" id="LPWD01000334">
    <property type="protein sequence ID" value="ODS02359.1"/>
    <property type="molecule type" value="Genomic_DNA"/>
</dbReference>
<feature type="domain" description="NAD-dependent epimerase/dehydratase" evidence="1">
    <location>
        <begin position="5"/>
        <end position="224"/>
    </location>
</feature>
<dbReference type="InterPro" id="IPR001509">
    <property type="entry name" value="Epimerase_deHydtase"/>
</dbReference>
<comment type="caution">
    <text evidence="2">The sequence shown here is derived from an EMBL/GenBank/DDBJ whole genome shotgun (WGS) entry which is preliminary data.</text>
</comment>
<dbReference type="AlphaFoldDB" id="A0A1E3W985"/>
<sequence>MTKRVLITGASGFIGKALVTALAKQGHAVRAAARDPARIIAASDVERVEIPDLVGSLDWSPLLAGVTHVVHLAGIAHAPGTLPDDVYTQINAEAVGTLAQQAKGKVERLVLMSSVRAQVGISAEHIITEADTPEPTDTYGRSKLEAERLLAASGVRYTVLRPAVVYGKGVKGNIAALATIAKTPMPLPFGGLDNERSLLALENLVSAVAHVLETPQAEGETYLVADARPISVADMVSAMREGLGKPPHLVSVPQGAVKRLMKSFGRETDWERVSGRFVIDASKLMETGWQPSVETHAGIVRMMRAENGAAH</sequence>
<evidence type="ECO:0000313" key="3">
    <source>
        <dbReference type="Proteomes" id="UP000095042"/>
    </source>
</evidence>
<gene>
    <name evidence="2" type="ORF">AUC71_00100</name>
</gene>
<protein>
    <recommendedName>
        <fullName evidence="1">NAD-dependent epimerase/dehydratase domain-containing protein</fullName>
    </recommendedName>
</protein>
<dbReference type="InterPro" id="IPR036291">
    <property type="entry name" value="NAD(P)-bd_dom_sf"/>
</dbReference>
<dbReference type="Pfam" id="PF01370">
    <property type="entry name" value="Epimerase"/>
    <property type="match status" value="1"/>
</dbReference>
<dbReference type="PANTHER" id="PTHR43245">
    <property type="entry name" value="BIFUNCTIONAL POLYMYXIN RESISTANCE PROTEIN ARNA"/>
    <property type="match status" value="1"/>
</dbReference>
<dbReference type="Proteomes" id="UP000095042">
    <property type="component" value="Unassembled WGS sequence"/>
</dbReference>
<proteinExistence type="predicted"/>
<reference evidence="2 3" key="1">
    <citation type="journal article" date="2016" name="Environ. Microbiol.">
        <title>New Methyloceanibacter diversity from North Sea sediments includes methanotroph containing solely the soluble methane monooxygenase.</title>
        <authorList>
            <person name="Vekeman B."/>
            <person name="Kerckhof F.M."/>
            <person name="Cremers G."/>
            <person name="de Vos P."/>
            <person name="Vandamme P."/>
            <person name="Boon N."/>
            <person name="Op den Camp H.J."/>
            <person name="Heylen K."/>
        </authorList>
    </citation>
    <scope>NUCLEOTIDE SEQUENCE [LARGE SCALE GENOMIC DNA]</scope>
    <source>
        <strain evidence="2 3">R-67177</strain>
    </source>
</reference>
<dbReference type="InterPro" id="IPR050177">
    <property type="entry name" value="Lipid_A_modif_metabolic_enz"/>
</dbReference>